<accession>A0A5N5QL83</accession>
<feature type="domain" description="DOP1-like TPR" evidence="11">
    <location>
        <begin position="857"/>
        <end position="1019"/>
    </location>
</feature>
<evidence type="ECO:0000256" key="1">
    <source>
        <dbReference type="ARBA" id="ARBA00004395"/>
    </source>
</evidence>
<dbReference type="PANTHER" id="PTHR14042:SF24">
    <property type="entry name" value="PROTEIN DOPEY-1 HOMOLOG"/>
    <property type="match status" value="1"/>
</dbReference>
<comment type="caution">
    <text evidence="12">The sequence shown here is derived from an EMBL/GenBank/DDBJ whole genome shotgun (WGS) entry which is preliminary data.</text>
</comment>
<sequence>MQYKEIPRKLIVAKRLAQCLNPALPNGVHQRALDVYAHILAVLGLDGLKRDLLLWASGLFPFFEYAATSVKPALLNLYDTHFLPLGSSLRPATRALILALLPGLEEEAGEFFDKVLALLDRLSGMVGPAFFFQNIWLVLVTSSTARSPALNLLMRRLPKLGANDDLTGVVGNDVGLMIRGFAAALEDDNILVRRGTLELLCTTLRMDGVVMKKAQSSDKAILMRAATSVVLRRDLSLSRRLFAWLLGNAEKPAEQTLYLKTNGLDLLVSTLKSDMYGMCKKSDTRPFKVFVSLLDRWEIGGPISEALVIDAFTALKLAMERAPENDDLITAASTFYEAIEPHILWQQLYILAKKEILDGSSDLKALGMIEFILSSFRNHDTEVQSIHFPVTATALAELCRVIISDELGARKPSAIQDTLRVVTEMITHIPSTILLERLDVSSVTSTVQPPMSPLSPLSSTITSPAVQHAEMEPLSAPSQSPGAIGRADNLYGVVQPKSFVLSNSNRPHDSAPFLTLFEDSAAICRNPFVEQGASLMTSLLIRLKDKIEASVPVVWEPQIWMENTMFELQKESAFVVIDTVVSLIIRLSRSTLVAPTLTITKRPQLEEIINLLLVYLRPEFTPYHVRVVQLLWEIQAIVPHHDFESVIAKSLSSQKPGQSNAYEAFGVLWRLTDDSLVPGYRCKVSLLIVLDTLRSDDVHIRRVGETWMRCSLKSYIRVIEPVLFDLLDPSIKRSPATFSFNGRDTRVVRYGGQGFGRVARTTLIQRTLYPGLMGRAEAAQVAHPNATFLDVLVDALLRIVQSEPKTQLASQMQSLNSHLHTVSLDILQAIVSRGEVDLPTLETIEATIISKLYMSVHTDRIDLQNKLLHVLHSTIFAVTSTALPPPGTASGSPRLTPGKIAPLPGSAVDEPTSSDTYHAKHPGSINPLLIQTVTDGITRTAHSPILQHWVDFVLMTVPHFQQSQAQVVLPLVDCVCKQIQTALDALQDLIQSRHTNKADRISRVTDAEVIVLLNALERLVLLGITQNPEPGPTEEEESGSEKENSGLFGIVSTVFNSEATTSATADKITPLSPSYRCLYESVRVLHALWIASAWNPSSPPHAVDESISLTYGRARLRCRKVFERIFRVQSTEVLEIIVECWDKGEDSVVHDLFQMTTRTFEIVDLLAASAQTMTHMLCESISIRLPSNAGDRGRRGSASSSPSDGVLFKFMQEYLAKLEGPIVNQVWGRLVSLLKDIMANIPAHRLQVFPALKCLTVAAEKQALTTALDDKRIKKDLQDLLTKLIDACLQISGRSVEGLTSRKGTREALVSSSANGRASPSSSIHRVKTESIINEKIIASPADDSAKAAWEIDLPDEINIFFARRLIPNLRKFMVENDKVISVCTNIVYYVINPAIRSKVKNAVDNQPTIITLMEELVKQQAAVRAWRPVLAEAFEDQRFFARDPDAGLRWCPLIRAYISSDKLAIPDVIGRITTASSNNIFTNREAETLARTISLRRLSFAVYCGETDGCITQLPSIQEKLVELLRWTSAEPIVLSELFLCIRVLLCRLSPHNMSSFWPVILTELESQIRLFTSALVDPPADGSDELLLLLAACKCVDLMLVLQTSEFQVHQWIFVNDTTDAVYRPDTWSPVSLMDQLVEVIGSMPQLGQSDAVPLTLMQDTSTDKTLKRRPLLGAIRRVERLSELVPFFSHVSIALYEGVYAGTGPDTDSIERGLLEEMFSA</sequence>
<feature type="region of interest" description="Disordered" evidence="7">
    <location>
        <begin position="886"/>
        <end position="920"/>
    </location>
</feature>
<name>A0A5N5QL83_9AGAM</name>
<comment type="similarity">
    <text evidence="6">Belongs to the DOP1 family.</text>
</comment>
<feature type="region of interest" description="Disordered" evidence="7">
    <location>
        <begin position="1025"/>
        <end position="1044"/>
    </location>
</feature>
<dbReference type="Pfam" id="PF24601">
    <property type="entry name" value="TPR_DOP1"/>
    <property type="match status" value="1"/>
</dbReference>
<keyword evidence="13" id="KW-1185">Reference proteome</keyword>
<dbReference type="Proteomes" id="UP000383932">
    <property type="component" value="Unassembled WGS sequence"/>
</dbReference>
<dbReference type="GO" id="GO:0005829">
    <property type="term" value="C:cytosol"/>
    <property type="evidence" value="ECO:0007669"/>
    <property type="project" value="GOC"/>
</dbReference>
<gene>
    <name evidence="12" type="ORF">CTheo_4509</name>
</gene>
<evidence type="ECO:0000256" key="7">
    <source>
        <dbReference type="SAM" id="MobiDB-lite"/>
    </source>
</evidence>
<dbReference type="GO" id="GO:0000139">
    <property type="term" value="C:Golgi membrane"/>
    <property type="evidence" value="ECO:0007669"/>
    <property type="project" value="UniProtKB-SubCell"/>
</dbReference>
<dbReference type="InterPro" id="IPR016024">
    <property type="entry name" value="ARM-type_fold"/>
</dbReference>
<keyword evidence="5" id="KW-0472">Membrane</keyword>
<dbReference type="SUPFAM" id="SSF48371">
    <property type="entry name" value="ARM repeat"/>
    <property type="match status" value="1"/>
</dbReference>
<feature type="domain" description="DOP1-like C-terminal" evidence="10">
    <location>
        <begin position="1210"/>
        <end position="1704"/>
    </location>
</feature>
<dbReference type="GO" id="GO:0005768">
    <property type="term" value="C:endosome"/>
    <property type="evidence" value="ECO:0007669"/>
    <property type="project" value="TreeGrafter"/>
</dbReference>
<evidence type="ECO:0000256" key="2">
    <source>
        <dbReference type="ARBA" id="ARBA00022448"/>
    </source>
</evidence>
<organism evidence="12 13">
    <name type="scientific">Ceratobasidium theobromae</name>
    <dbReference type="NCBI Taxonomy" id="1582974"/>
    <lineage>
        <taxon>Eukaryota</taxon>
        <taxon>Fungi</taxon>
        <taxon>Dikarya</taxon>
        <taxon>Basidiomycota</taxon>
        <taxon>Agaricomycotina</taxon>
        <taxon>Agaricomycetes</taxon>
        <taxon>Cantharellales</taxon>
        <taxon>Ceratobasidiaceae</taxon>
        <taxon>Ceratobasidium</taxon>
    </lineage>
</organism>
<evidence type="ECO:0000259" key="11">
    <source>
        <dbReference type="Pfam" id="PF24601"/>
    </source>
</evidence>
<evidence type="ECO:0000259" key="9">
    <source>
        <dbReference type="Pfam" id="PF24597"/>
    </source>
</evidence>
<dbReference type="InterPro" id="IPR056457">
    <property type="entry name" value="DOP1_C"/>
</dbReference>
<dbReference type="GO" id="GO:0005802">
    <property type="term" value="C:trans-Golgi network"/>
    <property type="evidence" value="ECO:0007669"/>
    <property type="project" value="TreeGrafter"/>
</dbReference>
<evidence type="ECO:0000256" key="6">
    <source>
        <dbReference type="ARBA" id="ARBA00046326"/>
    </source>
</evidence>
<evidence type="ECO:0000259" key="10">
    <source>
        <dbReference type="Pfam" id="PF24598"/>
    </source>
</evidence>
<proteinExistence type="inferred from homology"/>
<dbReference type="Pfam" id="PF04118">
    <property type="entry name" value="Dopey_N"/>
    <property type="match status" value="1"/>
</dbReference>
<reference evidence="12 13" key="1">
    <citation type="journal article" date="2019" name="Fungal Biol. Biotechnol.">
        <title>Draft genome sequence of fastidious pathogen Ceratobasidium theobromae, which causes vascular-streak dieback in Theobroma cacao.</title>
        <authorList>
            <person name="Ali S.S."/>
            <person name="Asman A."/>
            <person name="Shao J."/>
            <person name="Firmansyah A.P."/>
            <person name="Susilo A.W."/>
            <person name="Rosmana A."/>
            <person name="McMahon P."/>
            <person name="Junaid M."/>
            <person name="Guest D."/>
            <person name="Kheng T.Y."/>
            <person name="Meinhardt L.W."/>
            <person name="Bailey B.A."/>
        </authorList>
    </citation>
    <scope>NUCLEOTIDE SEQUENCE [LARGE SCALE GENOMIC DNA]</scope>
    <source>
        <strain evidence="12 13">CT2</strain>
    </source>
</reference>
<evidence type="ECO:0000256" key="5">
    <source>
        <dbReference type="ARBA" id="ARBA00023136"/>
    </source>
</evidence>
<dbReference type="Pfam" id="PF24597">
    <property type="entry name" value="TPR_DOP1_M"/>
    <property type="match status" value="1"/>
</dbReference>
<dbReference type="Pfam" id="PF24598">
    <property type="entry name" value="DOP1_C"/>
    <property type="match status" value="1"/>
</dbReference>
<dbReference type="OrthoDB" id="297643at2759"/>
<evidence type="ECO:0000259" key="8">
    <source>
        <dbReference type="Pfam" id="PF04118"/>
    </source>
</evidence>
<dbReference type="InterPro" id="IPR007249">
    <property type="entry name" value="DOP1_N"/>
</dbReference>
<dbReference type="GO" id="GO:0015031">
    <property type="term" value="P:protein transport"/>
    <property type="evidence" value="ECO:0007669"/>
    <property type="project" value="UniProtKB-KW"/>
</dbReference>
<evidence type="ECO:0000256" key="3">
    <source>
        <dbReference type="ARBA" id="ARBA00022927"/>
    </source>
</evidence>
<feature type="domain" description="DOP1-like middle TPR" evidence="9">
    <location>
        <begin position="258"/>
        <end position="437"/>
    </location>
</feature>
<keyword evidence="2" id="KW-0813">Transport</keyword>
<keyword evidence="4" id="KW-0333">Golgi apparatus</keyword>
<dbReference type="GO" id="GO:0006895">
    <property type="term" value="P:Golgi to endosome transport"/>
    <property type="evidence" value="ECO:0007669"/>
    <property type="project" value="InterPro"/>
</dbReference>
<evidence type="ECO:0000313" key="12">
    <source>
        <dbReference type="EMBL" id="KAB5592057.1"/>
    </source>
</evidence>
<evidence type="ECO:0000313" key="13">
    <source>
        <dbReference type="Proteomes" id="UP000383932"/>
    </source>
</evidence>
<keyword evidence="3" id="KW-0653">Protein transport</keyword>
<protein>
    <submittedName>
        <fullName evidence="12">Protein dopey</fullName>
    </submittedName>
</protein>
<dbReference type="EMBL" id="SSOP01000078">
    <property type="protein sequence ID" value="KAB5592057.1"/>
    <property type="molecule type" value="Genomic_DNA"/>
</dbReference>
<comment type="subcellular location">
    <subcellularLocation>
        <location evidence="1">Golgi apparatus membrane</location>
        <topology evidence="1">Peripheral membrane protein</topology>
    </subcellularLocation>
</comment>
<evidence type="ECO:0000256" key="4">
    <source>
        <dbReference type="ARBA" id="ARBA00023034"/>
    </source>
</evidence>
<dbReference type="InterPro" id="IPR040314">
    <property type="entry name" value="DOP1"/>
</dbReference>
<dbReference type="InterPro" id="IPR056458">
    <property type="entry name" value="TPR_DOP1_M"/>
</dbReference>
<dbReference type="InterPro" id="IPR056459">
    <property type="entry name" value="TPR_DOP1"/>
</dbReference>
<dbReference type="PANTHER" id="PTHR14042">
    <property type="entry name" value="DOPEY-RELATED"/>
    <property type="match status" value="1"/>
</dbReference>
<feature type="domain" description="DOP1 N-terminal" evidence="8">
    <location>
        <begin position="2"/>
        <end position="249"/>
    </location>
</feature>